<gene>
    <name evidence="6" type="ordered locus">JDM601_3806</name>
</gene>
<keyword evidence="7" id="KW-1185">Reference proteome</keyword>
<evidence type="ECO:0000256" key="2">
    <source>
        <dbReference type="ARBA" id="ARBA00023002"/>
    </source>
</evidence>
<dbReference type="Gene3D" id="3.40.309.10">
    <property type="entry name" value="Aldehyde Dehydrogenase, Chain A, domain 2"/>
    <property type="match status" value="1"/>
</dbReference>
<dbReference type="PANTHER" id="PTHR42804:SF1">
    <property type="entry name" value="ALDEHYDE DEHYDROGENASE-RELATED"/>
    <property type="match status" value="1"/>
</dbReference>
<evidence type="ECO:0000259" key="5">
    <source>
        <dbReference type="Pfam" id="PF00171"/>
    </source>
</evidence>
<dbReference type="InterPro" id="IPR016163">
    <property type="entry name" value="Ald_DH_C"/>
</dbReference>
<evidence type="ECO:0000313" key="7">
    <source>
        <dbReference type="Proteomes" id="UP000009224"/>
    </source>
</evidence>
<evidence type="ECO:0000313" key="6">
    <source>
        <dbReference type="EMBL" id="AEF37806.1"/>
    </source>
</evidence>
<feature type="active site" evidence="3">
    <location>
        <position position="268"/>
    </location>
</feature>
<dbReference type="PANTHER" id="PTHR42804">
    <property type="entry name" value="ALDEHYDE DEHYDROGENASE"/>
    <property type="match status" value="1"/>
</dbReference>
<evidence type="ECO:0000256" key="1">
    <source>
        <dbReference type="ARBA" id="ARBA00009986"/>
    </source>
</evidence>
<keyword evidence="2 4" id="KW-0560">Oxidoreductase</keyword>
<dbReference type="FunFam" id="3.40.605.10:FF:000007">
    <property type="entry name" value="NAD/NADP-dependent betaine aldehyde dehydrogenase"/>
    <property type="match status" value="1"/>
</dbReference>
<dbReference type="Gene3D" id="3.40.605.10">
    <property type="entry name" value="Aldehyde Dehydrogenase, Chain A, domain 1"/>
    <property type="match status" value="1"/>
</dbReference>
<sequence>MNIPNAGAPARSHYQGLFIDGRWRATDSGAPVINPASEEAFAIAPWGGVGDAEAAVAAARRAFDEGPWPRMTPHERADVLSRLRDVLAAWADDIVGLVVAEAGIPMSVARPSQFDAPIQLFDFFIDRCKVFESVRSLPVTTFANRHGSTILGAGVVQRSPRGVVTAITPFNAPFFVNLLKVGPALAAGCTVVLKPSDFTPLGALLLGAAAQEAGLPDGVLNVVTGGTEVGELLTTDRRVDMITFTGSDVVGAKVMAQASATLKHVVLELGGKSAMIVRADADLDLVAPRAAQELTLFSGQGCGLWTRHVVHRSIYDEYLHRVTTILEHMPLGDPLDPHTVVGPLIRDTARVRSEKYVAGAVEQGARVVAGGRRPAGIDRGFYYEPTLLADVRSDMTVAQEEVFGPVGAAIAFEDDDDAVRIANDSQFGLSGSIWTAEPGTAFAMAQRLQTGNVGINGGTGGFSPWAPFGGYKRSGVGRELGADVLDDFTEIKAIQFHAG</sequence>
<dbReference type="STRING" id="875328.JDM601_3806"/>
<dbReference type="eggNOG" id="COG1012">
    <property type="taxonomic scope" value="Bacteria"/>
</dbReference>
<dbReference type="PROSITE" id="PS00687">
    <property type="entry name" value="ALDEHYDE_DEHYDR_GLU"/>
    <property type="match status" value="1"/>
</dbReference>
<dbReference type="HOGENOM" id="CLU_005391_0_0_11"/>
<reference evidence="6 7" key="1">
    <citation type="journal article" date="2011" name="J. Bacteriol.">
        <title>Complete genome sequence of a novel clinical isolate, the nontuberculous Mycobacterium strain JDM601.</title>
        <authorList>
            <person name="Zhang Z.Y."/>
            <person name="Sun Z.Q."/>
            <person name="Wang Z.L."/>
            <person name="Wen Z.L."/>
            <person name="Sun Q.W."/>
            <person name="Zhu Z.Q."/>
            <person name="Song Y.Z."/>
            <person name="Zhao J.W."/>
            <person name="Wang H.H."/>
            <person name="Zhang S.L."/>
            <person name="Guo X.K."/>
        </authorList>
    </citation>
    <scope>NUCLEOTIDE SEQUENCE [LARGE SCALE GENOMIC DNA]</scope>
    <source>
        <strain evidence="6 7">JDM601</strain>
    </source>
</reference>
<evidence type="ECO:0000256" key="4">
    <source>
        <dbReference type="RuleBase" id="RU003345"/>
    </source>
</evidence>
<organism evidence="6 7">
    <name type="scientific">Mycolicibacter sinensis (strain JDM601)</name>
    <name type="common">Mycobacterium sinense</name>
    <dbReference type="NCBI Taxonomy" id="875328"/>
    <lineage>
        <taxon>Bacteria</taxon>
        <taxon>Bacillati</taxon>
        <taxon>Actinomycetota</taxon>
        <taxon>Actinomycetes</taxon>
        <taxon>Mycobacteriales</taxon>
        <taxon>Mycobacteriaceae</taxon>
        <taxon>Mycolicibacter</taxon>
    </lineage>
</organism>
<dbReference type="FunFam" id="3.40.309.10:FF:000009">
    <property type="entry name" value="Aldehyde dehydrogenase A"/>
    <property type="match status" value="1"/>
</dbReference>
<dbReference type="Proteomes" id="UP000009224">
    <property type="component" value="Chromosome"/>
</dbReference>
<comment type="similarity">
    <text evidence="1 4">Belongs to the aldehyde dehydrogenase family.</text>
</comment>
<dbReference type="InterPro" id="IPR029510">
    <property type="entry name" value="Ald_DH_CS_GLU"/>
</dbReference>
<dbReference type="EMBL" id="CP002329">
    <property type="protein sequence ID" value="AEF37806.1"/>
    <property type="molecule type" value="Genomic_DNA"/>
</dbReference>
<dbReference type="RefSeq" id="WP_013830729.1">
    <property type="nucleotide sequence ID" value="NC_015576.1"/>
</dbReference>
<dbReference type="OrthoDB" id="6882680at2"/>
<protein>
    <submittedName>
        <fullName evidence="6">Aldehyde dehydrogenase</fullName>
    </submittedName>
</protein>
<dbReference type="AlphaFoldDB" id="F5YRL5"/>
<dbReference type="InterPro" id="IPR016161">
    <property type="entry name" value="Ald_DH/histidinol_DH"/>
</dbReference>
<dbReference type="KEGG" id="mjd:JDM601_3806"/>
<proteinExistence type="inferred from homology"/>
<dbReference type="InterPro" id="IPR015590">
    <property type="entry name" value="Aldehyde_DH_dom"/>
</dbReference>
<feature type="domain" description="Aldehyde dehydrogenase" evidence="5">
    <location>
        <begin position="26"/>
        <end position="494"/>
    </location>
</feature>
<dbReference type="InterPro" id="IPR016162">
    <property type="entry name" value="Ald_DH_N"/>
</dbReference>
<name>F5YRL5_MYCSD</name>
<dbReference type="SUPFAM" id="SSF53720">
    <property type="entry name" value="ALDH-like"/>
    <property type="match status" value="1"/>
</dbReference>
<dbReference type="Pfam" id="PF00171">
    <property type="entry name" value="Aldedh"/>
    <property type="match status" value="1"/>
</dbReference>
<evidence type="ECO:0000256" key="3">
    <source>
        <dbReference type="PROSITE-ProRule" id="PRU10007"/>
    </source>
</evidence>
<accession>F5YRL5</accession>
<dbReference type="GO" id="GO:0016620">
    <property type="term" value="F:oxidoreductase activity, acting on the aldehyde or oxo group of donors, NAD or NADP as acceptor"/>
    <property type="evidence" value="ECO:0007669"/>
    <property type="project" value="InterPro"/>
</dbReference>